<evidence type="ECO:0008006" key="4">
    <source>
        <dbReference type="Google" id="ProtNLM"/>
    </source>
</evidence>
<dbReference type="AlphaFoldDB" id="A0AAY4B027"/>
<organism evidence="2 3">
    <name type="scientific">Denticeps clupeoides</name>
    <name type="common">denticle herring</name>
    <dbReference type="NCBI Taxonomy" id="299321"/>
    <lineage>
        <taxon>Eukaryota</taxon>
        <taxon>Metazoa</taxon>
        <taxon>Chordata</taxon>
        <taxon>Craniata</taxon>
        <taxon>Vertebrata</taxon>
        <taxon>Euteleostomi</taxon>
        <taxon>Actinopterygii</taxon>
        <taxon>Neopterygii</taxon>
        <taxon>Teleostei</taxon>
        <taxon>Clupei</taxon>
        <taxon>Clupeiformes</taxon>
        <taxon>Denticipitoidei</taxon>
        <taxon>Denticipitidae</taxon>
        <taxon>Denticeps</taxon>
    </lineage>
</organism>
<dbReference type="Proteomes" id="UP000694580">
    <property type="component" value="Chromosome 5"/>
</dbReference>
<keyword evidence="1" id="KW-0472">Membrane</keyword>
<keyword evidence="1" id="KW-0812">Transmembrane</keyword>
<accession>A0AAY4B027</accession>
<protein>
    <recommendedName>
        <fullName evidence="4">DNAX-activation protein 10</fullName>
    </recommendedName>
</protein>
<evidence type="ECO:0000313" key="2">
    <source>
        <dbReference type="Ensembl" id="ENSDCDP00010013086.1"/>
    </source>
</evidence>
<reference evidence="2" key="3">
    <citation type="submission" date="2025-09" db="UniProtKB">
        <authorList>
            <consortium name="Ensembl"/>
        </authorList>
    </citation>
    <scope>IDENTIFICATION</scope>
</reference>
<keyword evidence="3" id="KW-1185">Reference proteome</keyword>
<dbReference type="GeneTree" id="ENSGT01150000290366"/>
<sequence length="105" mass="11413">MNGLQPTETVLKVLHSNYKGTVSCYKIEPATLTGVIVGDVALTVLVVVITYFCASRRRQRKENAENKDYCVECKTGNLHASCVQSRNHPPGSVGCIFSPGDSVKI</sequence>
<evidence type="ECO:0000256" key="1">
    <source>
        <dbReference type="SAM" id="Phobius"/>
    </source>
</evidence>
<keyword evidence="1" id="KW-1133">Transmembrane helix</keyword>
<proteinExistence type="predicted"/>
<feature type="transmembrane region" description="Helical" evidence="1">
    <location>
        <begin position="35"/>
        <end position="54"/>
    </location>
</feature>
<dbReference type="Ensembl" id="ENSDCDT00010013792.1">
    <property type="protein sequence ID" value="ENSDCDP00010013086.1"/>
    <property type="gene ID" value="ENSDCDG00010005965.1"/>
</dbReference>
<reference evidence="2 3" key="1">
    <citation type="submission" date="2020-06" db="EMBL/GenBank/DDBJ databases">
        <authorList>
            <consortium name="Wellcome Sanger Institute Data Sharing"/>
        </authorList>
    </citation>
    <scope>NUCLEOTIDE SEQUENCE [LARGE SCALE GENOMIC DNA]</scope>
</reference>
<reference evidence="2" key="2">
    <citation type="submission" date="2025-08" db="UniProtKB">
        <authorList>
            <consortium name="Ensembl"/>
        </authorList>
    </citation>
    <scope>IDENTIFICATION</scope>
</reference>
<name>A0AAY4B027_9TELE</name>
<evidence type="ECO:0000313" key="3">
    <source>
        <dbReference type="Proteomes" id="UP000694580"/>
    </source>
</evidence>